<keyword evidence="4" id="KW-1185">Reference proteome</keyword>
<keyword evidence="1" id="KW-0812">Transmembrane</keyword>
<gene>
    <name evidence="3" type="ORF">GCM10022257_12220</name>
</gene>
<sequence>MFKKYALFISVFYTIALACLSLIELGELPDLGTSFGDKIFHFLAYFVLPLLWFNALFNRFKFTKTKAIVCAGLVSFVIGVIIEFIQGNLTDTRVSDIYDVGANTIGIIVAVIVLVIYKIKDVKLI</sequence>
<evidence type="ECO:0000313" key="4">
    <source>
        <dbReference type="Proteomes" id="UP001500027"/>
    </source>
</evidence>
<organism evidence="3 4">
    <name type="scientific">Hyunsoonleella aestuarii</name>
    <dbReference type="NCBI Taxonomy" id="912802"/>
    <lineage>
        <taxon>Bacteria</taxon>
        <taxon>Pseudomonadati</taxon>
        <taxon>Bacteroidota</taxon>
        <taxon>Flavobacteriia</taxon>
        <taxon>Flavobacteriales</taxon>
        <taxon>Flavobacteriaceae</taxon>
    </lineage>
</organism>
<dbReference type="PANTHER" id="PTHR28008:SF1">
    <property type="entry name" value="DOMAIN PROTEIN, PUTATIVE (AFU_ORTHOLOGUE AFUA_3G10980)-RELATED"/>
    <property type="match status" value="1"/>
</dbReference>
<proteinExistence type="predicted"/>
<evidence type="ECO:0000313" key="3">
    <source>
        <dbReference type="EMBL" id="GAA4269121.1"/>
    </source>
</evidence>
<dbReference type="PROSITE" id="PS51257">
    <property type="entry name" value="PROKAR_LIPOPROTEIN"/>
    <property type="match status" value="1"/>
</dbReference>
<reference evidence="4" key="1">
    <citation type="journal article" date="2019" name="Int. J. Syst. Evol. Microbiol.">
        <title>The Global Catalogue of Microorganisms (GCM) 10K type strain sequencing project: providing services to taxonomists for standard genome sequencing and annotation.</title>
        <authorList>
            <consortium name="The Broad Institute Genomics Platform"/>
            <consortium name="The Broad Institute Genome Sequencing Center for Infectious Disease"/>
            <person name="Wu L."/>
            <person name="Ma J."/>
        </authorList>
    </citation>
    <scope>NUCLEOTIDE SEQUENCE [LARGE SCALE GENOMIC DNA]</scope>
    <source>
        <strain evidence="4">JCM 17452</strain>
    </source>
</reference>
<feature type="transmembrane region" description="Helical" evidence="1">
    <location>
        <begin position="38"/>
        <end position="55"/>
    </location>
</feature>
<feature type="domain" description="VanZ-like" evidence="2">
    <location>
        <begin position="36"/>
        <end position="116"/>
    </location>
</feature>
<keyword evidence="1" id="KW-0472">Membrane</keyword>
<dbReference type="RefSeq" id="WP_211342465.1">
    <property type="nucleotide sequence ID" value="NZ_BAABAV010000001.1"/>
</dbReference>
<feature type="transmembrane region" description="Helical" evidence="1">
    <location>
        <begin position="67"/>
        <end position="85"/>
    </location>
</feature>
<evidence type="ECO:0000256" key="1">
    <source>
        <dbReference type="SAM" id="Phobius"/>
    </source>
</evidence>
<dbReference type="InterPro" id="IPR006976">
    <property type="entry name" value="VanZ-like"/>
</dbReference>
<dbReference type="Proteomes" id="UP001500027">
    <property type="component" value="Unassembled WGS sequence"/>
</dbReference>
<comment type="caution">
    <text evidence="3">The sequence shown here is derived from an EMBL/GenBank/DDBJ whole genome shotgun (WGS) entry which is preliminary data.</text>
</comment>
<evidence type="ECO:0000259" key="2">
    <source>
        <dbReference type="Pfam" id="PF04892"/>
    </source>
</evidence>
<keyword evidence="1" id="KW-1133">Transmembrane helix</keyword>
<dbReference type="PANTHER" id="PTHR28008">
    <property type="entry name" value="DOMAIN PROTEIN, PUTATIVE (AFU_ORTHOLOGUE AFUA_3G10980)-RELATED"/>
    <property type="match status" value="1"/>
</dbReference>
<dbReference type="Pfam" id="PF04892">
    <property type="entry name" value="VanZ"/>
    <property type="match status" value="1"/>
</dbReference>
<name>A0ABP8EA43_9FLAO</name>
<dbReference type="EMBL" id="BAABAV010000001">
    <property type="protein sequence ID" value="GAA4269121.1"/>
    <property type="molecule type" value="Genomic_DNA"/>
</dbReference>
<dbReference type="NCBIfam" id="NF037970">
    <property type="entry name" value="vanZ_1"/>
    <property type="match status" value="1"/>
</dbReference>
<feature type="transmembrane region" description="Helical" evidence="1">
    <location>
        <begin position="97"/>
        <end position="117"/>
    </location>
</feature>
<feature type="transmembrane region" description="Helical" evidence="1">
    <location>
        <begin position="7"/>
        <end position="26"/>
    </location>
</feature>
<protein>
    <recommendedName>
        <fullName evidence="2">VanZ-like domain-containing protein</fullName>
    </recommendedName>
</protein>
<accession>A0ABP8EA43</accession>